<reference evidence="2" key="1">
    <citation type="journal article" date="2014" name="Int. J. Syst. Evol. Microbiol.">
        <title>Complete genome sequence of Corynebacterium casei LMG S-19264T (=DSM 44701T), isolated from a smear-ripened cheese.</title>
        <authorList>
            <consortium name="US DOE Joint Genome Institute (JGI-PGF)"/>
            <person name="Walter F."/>
            <person name="Albersmeier A."/>
            <person name="Kalinowski J."/>
            <person name="Ruckert C."/>
        </authorList>
    </citation>
    <scope>NUCLEOTIDE SEQUENCE</scope>
    <source>
        <strain evidence="2">JCM 4714</strain>
    </source>
</reference>
<keyword evidence="3" id="KW-1185">Reference proteome</keyword>
<sequence>MVMEDPEQQDNDEDEERDDDSAATTSGVRPILPPPLRSYDPLGTSCPTCVS</sequence>
<feature type="region of interest" description="Disordered" evidence="1">
    <location>
        <begin position="1"/>
        <end position="51"/>
    </location>
</feature>
<name>A0A919D5I5_9ACTN</name>
<dbReference type="AlphaFoldDB" id="A0A919D5I5"/>
<gene>
    <name evidence="2" type="ORF">GCM10010339_59850</name>
</gene>
<dbReference type="EMBL" id="BMVG01000018">
    <property type="protein sequence ID" value="GHE09003.1"/>
    <property type="molecule type" value="Genomic_DNA"/>
</dbReference>
<protein>
    <submittedName>
        <fullName evidence="2">Uncharacterized protein</fullName>
    </submittedName>
</protein>
<feature type="compositionally biased region" description="Acidic residues" evidence="1">
    <location>
        <begin position="1"/>
        <end position="21"/>
    </location>
</feature>
<accession>A0A919D5I5</accession>
<dbReference type="Proteomes" id="UP000655443">
    <property type="component" value="Unassembled WGS sequence"/>
</dbReference>
<proteinExistence type="predicted"/>
<evidence type="ECO:0000313" key="2">
    <source>
        <dbReference type="EMBL" id="GHE09003.1"/>
    </source>
</evidence>
<evidence type="ECO:0000313" key="3">
    <source>
        <dbReference type="Proteomes" id="UP000655443"/>
    </source>
</evidence>
<reference evidence="2" key="2">
    <citation type="submission" date="2020-09" db="EMBL/GenBank/DDBJ databases">
        <authorList>
            <person name="Sun Q."/>
            <person name="Ohkuma M."/>
        </authorList>
    </citation>
    <scope>NUCLEOTIDE SEQUENCE</scope>
    <source>
        <strain evidence="2">JCM 4714</strain>
    </source>
</reference>
<comment type="caution">
    <text evidence="2">The sequence shown here is derived from an EMBL/GenBank/DDBJ whole genome shotgun (WGS) entry which is preliminary data.</text>
</comment>
<evidence type="ECO:0000256" key="1">
    <source>
        <dbReference type="SAM" id="MobiDB-lite"/>
    </source>
</evidence>
<organism evidence="2 3">
    <name type="scientific">Streptomyces alanosinicus</name>
    <dbReference type="NCBI Taxonomy" id="68171"/>
    <lineage>
        <taxon>Bacteria</taxon>
        <taxon>Bacillati</taxon>
        <taxon>Actinomycetota</taxon>
        <taxon>Actinomycetes</taxon>
        <taxon>Kitasatosporales</taxon>
        <taxon>Streptomycetaceae</taxon>
        <taxon>Streptomyces</taxon>
    </lineage>
</organism>